<dbReference type="Proteomes" id="UP000824205">
    <property type="component" value="Unassembled WGS sequence"/>
</dbReference>
<dbReference type="Pfam" id="PF04233">
    <property type="entry name" value="Phage_Mu_F"/>
    <property type="match status" value="1"/>
</dbReference>
<evidence type="ECO:0000259" key="1">
    <source>
        <dbReference type="Pfam" id="PF04233"/>
    </source>
</evidence>
<dbReference type="InterPro" id="IPR006528">
    <property type="entry name" value="Phage_head_morphogenesis_dom"/>
</dbReference>
<dbReference type="EMBL" id="DXGE01000022">
    <property type="protein sequence ID" value="HIW85845.1"/>
    <property type="molecule type" value="Genomic_DNA"/>
</dbReference>
<organism evidence="2 3">
    <name type="scientific">Candidatus Eubacterium faecipullorum</name>
    <dbReference type="NCBI Taxonomy" id="2838571"/>
    <lineage>
        <taxon>Bacteria</taxon>
        <taxon>Bacillati</taxon>
        <taxon>Bacillota</taxon>
        <taxon>Clostridia</taxon>
        <taxon>Eubacteriales</taxon>
        <taxon>Eubacteriaceae</taxon>
        <taxon>Eubacterium</taxon>
    </lineage>
</organism>
<protein>
    <submittedName>
        <fullName evidence="2">Minor capsid protein</fullName>
    </submittedName>
</protein>
<dbReference type="AlphaFoldDB" id="A0A9D1UGS7"/>
<sequence>MSSYWQKRQAQLNSSLEKDEAALKRRLLGAYEREAAKLDKEIAAYYQKYGRDNVIEYARLFEQLDAEDIKLLIERMDDFAEKYPQYADLMPVRESVYRLNRLEGLKESVLLHQYEIGAITNAQLQEHLSELYFTNSKAAAKAVGLTENESIIKNFVNTAWTGSKDYSQRIWQNADKLAEYLNNDISQGFARGDSYERLTQQVRSRFINVSKNDAYRLIYTEGTYVMNEAQAKVFEEDFEEYEYLTAGDGKVCSVCSALSGRRFRFSQRQQGANFPPMHPWCRCHHNPVVDDWDKWLDNYEKRHGSAGNRLQDIFKDDTIKTTKISQQVLDNLRSPDLDFLTKVQNETLRQGMKNLLKRVDGTPEGTECAYYYDMRAKFLKWEIGEPGAQSIGVYNPLIDYIAMHNHPSGGTFSPGDIGSFVKNDNMRAILIVGNNGEQYILQKDQSFDRDNFSKDYADYLYKLRDQDIDLVEVLNLANDFLEKGASRYGYKYRKIIS</sequence>
<accession>A0A9D1UGS7</accession>
<reference evidence="2" key="1">
    <citation type="journal article" date="2021" name="PeerJ">
        <title>Extensive microbial diversity within the chicken gut microbiome revealed by metagenomics and culture.</title>
        <authorList>
            <person name="Gilroy R."/>
            <person name="Ravi A."/>
            <person name="Getino M."/>
            <person name="Pursley I."/>
            <person name="Horton D.L."/>
            <person name="Alikhan N.F."/>
            <person name="Baker D."/>
            <person name="Gharbi K."/>
            <person name="Hall N."/>
            <person name="Watson M."/>
            <person name="Adriaenssens E.M."/>
            <person name="Foster-Nyarko E."/>
            <person name="Jarju S."/>
            <person name="Secka A."/>
            <person name="Antonio M."/>
            <person name="Oren A."/>
            <person name="Chaudhuri R.R."/>
            <person name="La Ragione R."/>
            <person name="Hildebrand F."/>
            <person name="Pallen M.J."/>
        </authorList>
    </citation>
    <scope>NUCLEOTIDE SEQUENCE</scope>
    <source>
        <strain evidence="2">421</strain>
    </source>
</reference>
<dbReference type="NCBIfam" id="TIGR01641">
    <property type="entry name" value="phageSPP1_gp7"/>
    <property type="match status" value="1"/>
</dbReference>
<dbReference type="InterPro" id="IPR020891">
    <property type="entry name" value="UPF0758_CS"/>
</dbReference>
<evidence type="ECO:0000313" key="3">
    <source>
        <dbReference type="Proteomes" id="UP000824205"/>
    </source>
</evidence>
<gene>
    <name evidence="2" type="ORF">IAA48_05055</name>
</gene>
<reference evidence="2" key="2">
    <citation type="submission" date="2021-04" db="EMBL/GenBank/DDBJ databases">
        <authorList>
            <person name="Gilroy R."/>
        </authorList>
    </citation>
    <scope>NUCLEOTIDE SEQUENCE</scope>
    <source>
        <strain evidence="2">421</strain>
    </source>
</reference>
<evidence type="ECO:0000313" key="2">
    <source>
        <dbReference type="EMBL" id="HIW85845.1"/>
    </source>
</evidence>
<comment type="caution">
    <text evidence="2">The sequence shown here is derived from an EMBL/GenBank/DDBJ whole genome shotgun (WGS) entry which is preliminary data.</text>
</comment>
<feature type="domain" description="Phage head morphogenesis" evidence="1">
    <location>
        <begin position="182"/>
        <end position="284"/>
    </location>
</feature>
<dbReference type="PROSITE" id="PS01302">
    <property type="entry name" value="UPF0758"/>
    <property type="match status" value="1"/>
</dbReference>
<name>A0A9D1UGS7_9FIRM</name>
<proteinExistence type="predicted"/>